<dbReference type="PROSITE" id="PS51419">
    <property type="entry name" value="RAB"/>
    <property type="match status" value="1"/>
</dbReference>
<accession>A0A9Q0KTB8</accession>
<dbReference type="PRINTS" id="PR00449">
    <property type="entry name" value="RASTRNSFRMNG"/>
</dbReference>
<proteinExistence type="inferred from homology"/>
<gene>
    <name evidence="8" type="ORF">NE237_001553</name>
</gene>
<dbReference type="OrthoDB" id="8830751at2759"/>
<keyword evidence="4" id="KW-0934">Plastid</keyword>
<dbReference type="Gene3D" id="3.40.50.300">
    <property type="entry name" value="P-loop containing nucleotide triphosphate hydrolases"/>
    <property type="match status" value="1"/>
</dbReference>
<dbReference type="PANTHER" id="PTHR33078">
    <property type="entry name" value="PROTEIN YCF2-RELATED"/>
    <property type="match status" value="1"/>
</dbReference>
<dbReference type="GO" id="GO:0005525">
    <property type="term" value="F:GTP binding"/>
    <property type="evidence" value="ECO:0007669"/>
    <property type="project" value="InterPro"/>
</dbReference>
<reference evidence="8" key="1">
    <citation type="journal article" date="2023" name="Plant J.">
        <title>The genome of the king protea, Protea cynaroides.</title>
        <authorList>
            <person name="Chang J."/>
            <person name="Duong T.A."/>
            <person name="Schoeman C."/>
            <person name="Ma X."/>
            <person name="Roodt D."/>
            <person name="Barker N."/>
            <person name="Li Z."/>
            <person name="Van de Peer Y."/>
            <person name="Mizrachi E."/>
        </authorList>
    </citation>
    <scope>NUCLEOTIDE SEQUENCE</scope>
    <source>
        <tissue evidence="8">Young leaves</tissue>
    </source>
</reference>
<dbReference type="InterPro" id="IPR001806">
    <property type="entry name" value="Small_GTPase"/>
</dbReference>
<dbReference type="InterPro" id="IPR056777">
    <property type="entry name" value="Ycf2_N"/>
</dbReference>
<name>A0A9Q0KTB8_9MAGN</name>
<keyword evidence="6" id="KW-0067">ATP-binding</keyword>
<dbReference type="Proteomes" id="UP001141806">
    <property type="component" value="Unassembled WGS sequence"/>
</dbReference>
<comment type="similarity">
    <text evidence="3">Belongs to the Ycf2 family.</text>
</comment>
<dbReference type="AlphaFoldDB" id="A0A9Q0KTB8"/>
<dbReference type="SMART" id="SM00173">
    <property type="entry name" value="RAS"/>
    <property type="match status" value="1"/>
</dbReference>
<dbReference type="SMART" id="SM00174">
    <property type="entry name" value="RHO"/>
    <property type="match status" value="1"/>
</dbReference>
<evidence type="ECO:0000256" key="1">
    <source>
        <dbReference type="ARBA" id="ARBA00002329"/>
    </source>
</evidence>
<evidence type="ECO:0000313" key="9">
    <source>
        <dbReference type="Proteomes" id="UP001141806"/>
    </source>
</evidence>
<keyword evidence="5" id="KW-0547">Nucleotide-binding</keyword>
<sequence length="277" mass="31412">MSTSRFIKCVTVGDGADYVPTVFDNFSANVTVDGQSVNLGLWDTAGNVSLYFVLLSKFEFFFNCCLPLSYRGADVFIIAFSLISRSSFENITKKWVPELRHYAPSVLIVLVGTKLDIINHVKNRTNRDKPAIGIEPMTIALLATRFYARHLIRTHPLFIFRASSELQTEFKKIKSLMILSYMIELRKLLDRYLTSELNSFWLKNLFLVILEQLGDSLKEIQGSGGNMLLGGGPAYGVKSIRFKKKYLNINLINIIDLISIIPNPIKSIVWPNTDLLY</sequence>
<protein>
    <recommendedName>
        <fullName evidence="7">Ycf2 N-terminal domain-containing protein</fullName>
    </recommendedName>
</protein>
<dbReference type="GO" id="GO:0009536">
    <property type="term" value="C:plastid"/>
    <property type="evidence" value="ECO:0007669"/>
    <property type="project" value="UniProtKB-SubCell"/>
</dbReference>
<dbReference type="PROSITE" id="PS51420">
    <property type="entry name" value="RHO"/>
    <property type="match status" value="1"/>
</dbReference>
<dbReference type="InterPro" id="IPR027417">
    <property type="entry name" value="P-loop_NTPase"/>
</dbReference>
<evidence type="ECO:0000259" key="7">
    <source>
        <dbReference type="Pfam" id="PF05695"/>
    </source>
</evidence>
<dbReference type="SUPFAM" id="SSF52540">
    <property type="entry name" value="P-loop containing nucleoside triphosphate hydrolases"/>
    <property type="match status" value="1"/>
</dbReference>
<evidence type="ECO:0000313" key="8">
    <source>
        <dbReference type="EMBL" id="KAJ4976447.1"/>
    </source>
</evidence>
<evidence type="ECO:0000256" key="6">
    <source>
        <dbReference type="ARBA" id="ARBA00022840"/>
    </source>
</evidence>
<dbReference type="InterPro" id="IPR005225">
    <property type="entry name" value="Small_GTP-bd"/>
</dbReference>
<comment type="function">
    <text evidence="1">Probable ATPase of unknown function. Its presence in a non-photosynthetic plant (Epifagus virginiana) and experiments in tobacco indicate that it has an essential function which is probably not related to photosynthesis.</text>
</comment>
<dbReference type="SMART" id="SM00175">
    <property type="entry name" value="RAB"/>
    <property type="match status" value="1"/>
</dbReference>
<keyword evidence="9" id="KW-1185">Reference proteome</keyword>
<dbReference type="NCBIfam" id="TIGR00231">
    <property type="entry name" value="small_GTP"/>
    <property type="match status" value="1"/>
</dbReference>
<evidence type="ECO:0000256" key="5">
    <source>
        <dbReference type="ARBA" id="ARBA00022741"/>
    </source>
</evidence>
<evidence type="ECO:0000256" key="2">
    <source>
        <dbReference type="ARBA" id="ARBA00004474"/>
    </source>
</evidence>
<dbReference type="PANTHER" id="PTHR33078:SF100">
    <property type="entry name" value="PROTEIN YCF2"/>
    <property type="match status" value="1"/>
</dbReference>
<dbReference type="GO" id="GO:0005524">
    <property type="term" value="F:ATP binding"/>
    <property type="evidence" value="ECO:0007669"/>
    <property type="project" value="UniProtKB-KW"/>
</dbReference>
<comment type="subcellular location">
    <subcellularLocation>
        <location evidence="2">Plastid</location>
    </subcellularLocation>
</comment>
<evidence type="ECO:0000256" key="4">
    <source>
        <dbReference type="ARBA" id="ARBA00022640"/>
    </source>
</evidence>
<dbReference type="Pfam" id="PF00071">
    <property type="entry name" value="Ras"/>
    <property type="match status" value="1"/>
</dbReference>
<dbReference type="Pfam" id="PF05695">
    <property type="entry name" value="Ycf2"/>
    <property type="match status" value="1"/>
</dbReference>
<feature type="domain" description="Ycf2 N-terminal" evidence="7">
    <location>
        <begin position="146"/>
        <end position="270"/>
    </location>
</feature>
<dbReference type="GO" id="GO:0003924">
    <property type="term" value="F:GTPase activity"/>
    <property type="evidence" value="ECO:0007669"/>
    <property type="project" value="InterPro"/>
</dbReference>
<dbReference type="EMBL" id="JAMYWD010000003">
    <property type="protein sequence ID" value="KAJ4976447.1"/>
    <property type="molecule type" value="Genomic_DNA"/>
</dbReference>
<organism evidence="8 9">
    <name type="scientific">Protea cynaroides</name>
    <dbReference type="NCBI Taxonomy" id="273540"/>
    <lineage>
        <taxon>Eukaryota</taxon>
        <taxon>Viridiplantae</taxon>
        <taxon>Streptophyta</taxon>
        <taxon>Embryophyta</taxon>
        <taxon>Tracheophyta</taxon>
        <taxon>Spermatophyta</taxon>
        <taxon>Magnoliopsida</taxon>
        <taxon>Proteales</taxon>
        <taxon>Proteaceae</taxon>
        <taxon>Protea</taxon>
    </lineage>
</organism>
<comment type="caution">
    <text evidence="8">The sequence shown here is derived from an EMBL/GenBank/DDBJ whole genome shotgun (WGS) entry which is preliminary data.</text>
</comment>
<evidence type="ECO:0000256" key="3">
    <source>
        <dbReference type="ARBA" id="ARBA00009361"/>
    </source>
</evidence>